<evidence type="ECO:0000256" key="1">
    <source>
        <dbReference type="ARBA" id="ARBA00004651"/>
    </source>
</evidence>
<evidence type="ECO:0000256" key="4">
    <source>
        <dbReference type="SAM" id="Phobius"/>
    </source>
</evidence>
<comment type="similarity">
    <text evidence="2">Belongs to the UPF0177 family.</text>
</comment>
<dbReference type="GO" id="GO:0080120">
    <property type="term" value="P:CAAX-box protein maturation"/>
    <property type="evidence" value="ECO:0007669"/>
    <property type="project" value="UniProtKB-ARBA"/>
</dbReference>
<dbReference type="AlphaFoldDB" id="A0AAP8E3A8"/>
<feature type="transmembrane region" description="Helical" evidence="4">
    <location>
        <begin position="150"/>
        <end position="175"/>
    </location>
</feature>
<dbReference type="Proteomes" id="UP000225275">
    <property type="component" value="Unassembled WGS sequence"/>
</dbReference>
<organism evidence="6 7">
    <name type="scientific">Lactococcus lactis</name>
    <dbReference type="NCBI Taxonomy" id="1358"/>
    <lineage>
        <taxon>Bacteria</taxon>
        <taxon>Bacillati</taxon>
        <taxon>Bacillota</taxon>
        <taxon>Bacilli</taxon>
        <taxon>Lactobacillales</taxon>
        <taxon>Streptococcaceae</taxon>
        <taxon>Lactococcus</taxon>
    </lineage>
</organism>
<reference evidence="6" key="2">
    <citation type="journal article" date="2018" name="Food Control">
        <title>Characterization of Lactococcus lactis isolates from herbs, fruits and vegetables for use as biopreservatives against Listeria monocytogenes in cheese.</title>
        <authorList>
            <person name="Ho V."/>
            <person name="Lo R."/>
            <person name="Bansal N."/>
            <person name="Turner M.S."/>
        </authorList>
    </citation>
    <scope>NUCLEOTIDE SEQUENCE</scope>
    <source>
        <strain evidence="6">537</strain>
    </source>
</reference>
<evidence type="ECO:0000313" key="6">
    <source>
        <dbReference type="EMBL" id="PFG90113.1"/>
    </source>
</evidence>
<protein>
    <recommendedName>
        <fullName evidence="5">CAAX prenyl protease 2/Lysostaphin resistance protein A-like domain-containing protein</fullName>
    </recommendedName>
</protein>
<comment type="caution">
    <text evidence="6">The sequence shown here is derived from an EMBL/GenBank/DDBJ whole genome shotgun (WGS) entry which is preliminary data.</text>
</comment>
<keyword evidence="3" id="KW-1003">Cell membrane</keyword>
<dbReference type="InterPro" id="IPR003675">
    <property type="entry name" value="Rce1/LyrA-like_dom"/>
</dbReference>
<proteinExistence type="inferred from homology"/>
<name>A0AAP8E3A8_9LACT</name>
<reference evidence="6" key="1">
    <citation type="submission" date="2017-01" db="EMBL/GenBank/DDBJ databases">
        <authorList>
            <person name="Lo R."/>
        </authorList>
    </citation>
    <scope>NUCLEOTIDE SEQUENCE</scope>
    <source>
        <strain evidence="6">537</strain>
    </source>
</reference>
<feature type="domain" description="CAAX prenyl protease 2/Lysostaphin resistance protein A-like" evidence="5">
    <location>
        <begin position="124"/>
        <end position="204"/>
    </location>
</feature>
<dbReference type="EMBL" id="MTJS01000001">
    <property type="protein sequence ID" value="PFG90113.1"/>
    <property type="molecule type" value="Genomic_DNA"/>
</dbReference>
<evidence type="ECO:0000313" key="7">
    <source>
        <dbReference type="Proteomes" id="UP000225275"/>
    </source>
</evidence>
<keyword evidence="4" id="KW-0472">Membrane</keyword>
<evidence type="ECO:0000256" key="2">
    <source>
        <dbReference type="ARBA" id="ARBA00009067"/>
    </source>
</evidence>
<feature type="transmembrane region" description="Helical" evidence="4">
    <location>
        <begin position="41"/>
        <end position="60"/>
    </location>
</feature>
<dbReference type="Pfam" id="PF02517">
    <property type="entry name" value="Rce1-like"/>
    <property type="match status" value="1"/>
</dbReference>
<gene>
    <name evidence="6" type="ORF">BW154_00595</name>
</gene>
<dbReference type="GO" id="GO:0004175">
    <property type="term" value="F:endopeptidase activity"/>
    <property type="evidence" value="ECO:0007669"/>
    <property type="project" value="UniProtKB-ARBA"/>
</dbReference>
<keyword evidence="4" id="KW-0812">Transmembrane</keyword>
<dbReference type="RefSeq" id="WP_098393063.1">
    <property type="nucleotide sequence ID" value="NZ_JAOWLS010000002.1"/>
</dbReference>
<keyword evidence="4" id="KW-1133">Transmembrane helix</keyword>
<comment type="subcellular location">
    <subcellularLocation>
        <location evidence="1">Cell membrane</location>
        <topology evidence="1">Multi-pass membrane protein</topology>
    </subcellularLocation>
</comment>
<dbReference type="GO" id="GO:0005886">
    <property type="term" value="C:plasma membrane"/>
    <property type="evidence" value="ECO:0007669"/>
    <property type="project" value="UniProtKB-SubCell"/>
</dbReference>
<evidence type="ECO:0000256" key="3">
    <source>
        <dbReference type="ARBA" id="ARBA00022475"/>
    </source>
</evidence>
<evidence type="ECO:0000259" key="5">
    <source>
        <dbReference type="Pfam" id="PF02517"/>
    </source>
</evidence>
<feature type="transmembrane region" description="Helical" evidence="4">
    <location>
        <begin position="72"/>
        <end position="93"/>
    </location>
</feature>
<accession>A0AAP8E3A8</accession>
<sequence length="215" mass="25597">MRKLLTSDCCVAFFLLLVTWLLYVGPDYLLPTSIYYETFNIHTGLTALIAFVIACKVRVFKKVLTTFYYKNLFMFILYLVLGFVFIYFCYRIYFSLVPALETVSDNGIRLWDFLHTIPTWEGKLIVYILGPMFEELIFREYLYRLLKWKWLAFFVSSVFFAWVHSSFTISFFYYLPMGLTLGLVYQRRRVVTESMMAHGLLNFIIDNVPAFTMYM</sequence>